<dbReference type="GO" id="GO:0006508">
    <property type="term" value="P:proteolysis"/>
    <property type="evidence" value="ECO:0007669"/>
    <property type="project" value="UniProtKB-KW"/>
</dbReference>
<keyword evidence="8 11" id="KW-0378">Hydrolase</keyword>
<dbReference type="GO" id="GO:0009609">
    <property type="term" value="P:response to symbiotic bacterium"/>
    <property type="evidence" value="ECO:0007669"/>
    <property type="project" value="UniProtKB-ARBA"/>
</dbReference>
<dbReference type="PANTHER" id="PTHR10795">
    <property type="entry name" value="PROPROTEIN CONVERTASE SUBTILISIN/KEXIN"/>
    <property type="match status" value="1"/>
</dbReference>
<keyword evidence="4" id="KW-0052">Apoplast</keyword>
<evidence type="ECO:0000256" key="6">
    <source>
        <dbReference type="ARBA" id="ARBA00022670"/>
    </source>
</evidence>
<dbReference type="SUPFAM" id="SSF54897">
    <property type="entry name" value="Protease propeptides/inhibitors"/>
    <property type="match status" value="1"/>
</dbReference>
<dbReference type="InterPro" id="IPR045051">
    <property type="entry name" value="SBT"/>
</dbReference>
<dbReference type="InterPro" id="IPR041469">
    <property type="entry name" value="Subtilisin-like_FN3"/>
</dbReference>
<dbReference type="Gene3D" id="2.60.40.2310">
    <property type="match status" value="1"/>
</dbReference>
<dbReference type="Pfam" id="PF05922">
    <property type="entry name" value="Inhibitor_I9"/>
    <property type="match status" value="1"/>
</dbReference>
<dbReference type="Gene3D" id="3.30.70.80">
    <property type="entry name" value="Peptidase S8 propeptide/proteinase inhibitor I9"/>
    <property type="match status" value="1"/>
</dbReference>
<feature type="signal peptide" evidence="12">
    <location>
        <begin position="1"/>
        <end position="26"/>
    </location>
</feature>
<dbReference type="InterPro" id="IPR034197">
    <property type="entry name" value="Peptidases_S8_3"/>
</dbReference>
<feature type="active site" description="Charge relay system" evidence="10 11">
    <location>
        <position position="235"/>
    </location>
</feature>
<dbReference type="GO" id="GO:0009610">
    <property type="term" value="P:response to symbiotic fungus"/>
    <property type="evidence" value="ECO:0007669"/>
    <property type="project" value="UniProtKB-ARBA"/>
</dbReference>
<evidence type="ECO:0000313" key="17">
    <source>
        <dbReference type="EMBL" id="CAL1386042.1"/>
    </source>
</evidence>
<protein>
    <recommendedName>
        <fullName evidence="19">Subtilisin-like protease SBT5.3</fullName>
    </recommendedName>
</protein>
<keyword evidence="9 11" id="KW-0720">Serine protease</keyword>
<dbReference type="GO" id="GO:0004252">
    <property type="term" value="F:serine-type endopeptidase activity"/>
    <property type="evidence" value="ECO:0007669"/>
    <property type="project" value="UniProtKB-UniRule"/>
</dbReference>
<evidence type="ECO:0000313" key="18">
    <source>
        <dbReference type="Proteomes" id="UP001497516"/>
    </source>
</evidence>
<evidence type="ECO:0008006" key="19">
    <source>
        <dbReference type="Google" id="ProtNLM"/>
    </source>
</evidence>
<dbReference type="CDD" id="cd02120">
    <property type="entry name" value="PA_subtilisin_like"/>
    <property type="match status" value="1"/>
</dbReference>
<dbReference type="Proteomes" id="UP001497516">
    <property type="component" value="Chromosome 4"/>
</dbReference>
<comment type="subcellular location">
    <subcellularLocation>
        <location evidence="2">Secreted</location>
        <location evidence="2">Extracellular space</location>
        <location evidence="2">Apoplast</location>
    </subcellularLocation>
</comment>
<feature type="domain" description="Peptidase S8/S53" evidence="13">
    <location>
        <begin position="147"/>
        <end position="623"/>
    </location>
</feature>
<dbReference type="Pfam" id="PF17766">
    <property type="entry name" value="fn3_6"/>
    <property type="match status" value="1"/>
</dbReference>
<feature type="active site" description="Charge relay system" evidence="10 11">
    <location>
        <position position="154"/>
    </location>
</feature>
<evidence type="ECO:0000256" key="9">
    <source>
        <dbReference type="ARBA" id="ARBA00022825"/>
    </source>
</evidence>
<dbReference type="Pfam" id="PF02225">
    <property type="entry name" value="PA"/>
    <property type="match status" value="1"/>
</dbReference>
<dbReference type="InterPro" id="IPR000209">
    <property type="entry name" value="Peptidase_S8/S53_dom"/>
</dbReference>
<evidence type="ECO:0000256" key="10">
    <source>
        <dbReference type="PIRSR" id="PIRSR615500-1"/>
    </source>
</evidence>
<evidence type="ECO:0000256" key="12">
    <source>
        <dbReference type="SAM" id="SignalP"/>
    </source>
</evidence>
<evidence type="ECO:0000256" key="8">
    <source>
        <dbReference type="ARBA" id="ARBA00022801"/>
    </source>
</evidence>
<evidence type="ECO:0000256" key="7">
    <source>
        <dbReference type="ARBA" id="ARBA00022729"/>
    </source>
</evidence>
<dbReference type="InterPro" id="IPR036852">
    <property type="entry name" value="Peptidase_S8/S53_dom_sf"/>
</dbReference>
<evidence type="ECO:0000259" key="16">
    <source>
        <dbReference type="Pfam" id="PF17766"/>
    </source>
</evidence>
<evidence type="ECO:0000256" key="4">
    <source>
        <dbReference type="ARBA" id="ARBA00022523"/>
    </source>
</evidence>
<dbReference type="PROSITE" id="PS51892">
    <property type="entry name" value="SUBTILASE"/>
    <property type="match status" value="1"/>
</dbReference>
<dbReference type="FunFam" id="3.40.50.200:FF:000006">
    <property type="entry name" value="Subtilisin-like protease SBT1.5"/>
    <property type="match status" value="1"/>
</dbReference>
<dbReference type="AlphaFoldDB" id="A0AAV2EK02"/>
<evidence type="ECO:0000256" key="2">
    <source>
        <dbReference type="ARBA" id="ARBA00004271"/>
    </source>
</evidence>
<feature type="domain" description="Subtilisin-like protease fibronectin type-III" evidence="16">
    <location>
        <begin position="679"/>
        <end position="772"/>
    </location>
</feature>
<proteinExistence type="inferred from homology"/>
<feature type="chain" id="PRO_5043617966" description="Subtilisin-like protease SBT5.3" evidence="12">
    <location>
        <begin position="27"/>
        <end position="782"/>
    </location>
</feature>
<reference evidence="17 18" key="1">
    <citation type="submission" date="2024-04" db="EMBL/GenBank/DDBJ databases">
        <authorList>
            <person name="Fracassetti M."/>
        </authorList>
    </citation>
    <scope>NUCLEOTIDE SEQUENCE [LARGE SCALE GENOMIC DNA]</scope>
</reference>
<dbReference type="GO" id="GO:0048046">
    <property type="term" value="C:apoplast"/>
    <property type="evidence" value="ECO:0007669"/>
    <property type="project" value="UniProtKB-SubCell"/>
</dbReference>
<dbReference type="FunFam" id="3.30.70.80:FF:000002">
    <property type="entry name" value="Subtilisin-like protease SBT5.3"/>
    <property type="match status" value="1"/>
</dbReference>
<comment type="function">
    <text evidence="1">Required for arbuscular mycorrhiza (AM) development during AM symbiosis with AM fungi (e.g. Glomeromycota intraradices).</text>
</comment>
<name>A0AAV2EK02_9ROSI</name>
<keyword evidence="18" id="KW-1185">Reference proteome</keyword>
<comment type="similarity">
    <text evidence="3 11">Belongs to the peptidase S8 family.</text>
</comment>
<feature type="active site" description="Charge relay system" evidence="10 11">
    <location>
        <position position="564"/>
    </location>
</feature>
<evidence type="ECO:0000256" key="11">
    <source>
        <dbReference type="PROSITE-ProRule" id="PRU01240"/>
    </source>
</evidence>
<dbReference type="FunFam" id="3.50.30.30:FF:000005">
    <property type="entry name" value="subtilisin-like protease SBT1.5"/>
    <property type="match status" value="1"/>
</dbReference>
<sequence length="782" mass="82677">MKTAVTVFPSVLVLLLLSFQTPCALAARKSYVVYLGRNSHGVSKGTVLNGVEMSRTYHKLLASCMKSKEKAKQAIFYSYSSHINGFAAILEDEQVEQLSSHPEVVLVSPNDEYELQTTRTWEFMGLEESGGNVPDDSIWKKARFGEDAIIGNLDTGVWPESPSFACSDTMGDIPSRWKGSCDTSDGFKCNKKLIGAKYFNKGFSAAAATTGRLVPNLTAAADASITASARDEAGHGSHTLSTAGGCFVPNANLLGSANGTAKGGSPKARLATYKVCWPSCYAADITAAFDAAIQDGVDILSLSLGSSGAREYSSDSIAIGAFHAVRNGITVVCSAGNSGPYASTVTNVAPWILTVGASTVDRRFVSSVTLGNGEQYKGFSFHTNTSPAKQLYPLIRGVDAKSADADDSDAKYCFPEALDSSKVKGKVVFCMRGGSDVEKSQGISQAGGVGVILANSFSTSISPQAHFVPTSMVSKQDSDSIASYISTTQSPEAYLSGETEIGEVVAPVMASFSSVGPNRLTSEILKPDITAPGMYILAAYTESVGPTGGGDNRRLPFNIISGTSMSCPHVTGIAGLLKTIHPDWSPAAIRSAIMTTATTTSNKGEAILTSSGSNATPFNYGAGHVQPNKAMDPGLVYDLNLTDHLNFLCYIGYSSTQISMFYDKSYQCPAKSNTSLSSINYPSITVTELSGEITLTRTLKNVGTPGTYTATVRAPTGISIGVEPETLKFEKSNEEKSFQITLKPEATAGSEYVFGQLTWSDGVHNVTSPITVSRAENRVQLM</sequence>
<keyword evidence="6 11" id="KW-0645">Protease</keyword>
<dbReference type="InterPro" id="IPR003137">
    <property type="entry name" value="PA_domain"/>
</dbReference>
<dbReference type="Gene3D" id="3.40.50.200">
    <property type="entry name" value="Peptidase S8/S53 domain"/>
    <property type="match status" value="1"/>
</dbReference>
<dbReference type="CDD" id="cd04852">
    <property type="entry name" value="Peptidases_S8_3"/>
    <property type="match status" value="1"/>
</dbReference>
<evidence type="ECO:0000259" key="14">
    <source>
        <dbReference type="Pfam" id="PF02225"/>
    </source>
</evidence>
<evidence type="ECO:0000259" key="13">
    <source>
        <dbReference type="Pfam" id="PF00082"/>
    </source>
</evidence>
<evidence type="ECO:0000256" key="5">
    <source>
        <dbReference type="ARBA" id="ARBA00022525"/>
    </source>
</evidence>
<organism evidence="17 18">
    <name type="scientific">Linum trigynum</name>
    <dbReference type="NCBI Taxonomy" id="586398"/>
    <lineage>
        <taxon>Eukaryota</taxon>
        <taxon>Viridiplantae</taxon>
        <taxon>Streptophyta</taxon>
        <taxon>Embryophyta</taxon>
        <taxon>Tracheophyta</taxon>
        <taxon>Spermatophyta</taxon>
        <taxon>Magnoliopsida</taxon>
        <taxon>eudicotyledons</taxon>
        <taxon>Gunneridae</taxon>
        <taxon>Pentapetalae</taxon>
        <taxon>rosids</taxon>
        <taxon>fabids</taxon>
        <taxon>Malpighiales</taxon>
        <taxon>Linaceae</taxon>
        <taxon>Linum</taxon>
    </lineage>
</organism>
<dbReference type="Pfam" id="PF00082">
    <property type="entry name" value="Peptidase_S8"/>
    <property type="match status" value="1"/>
</dbReference>
<dbReference type="EMBL" id="OZ034817">
    <property type="protein sequence ID" value="CAL1386042.1"/>
    <property type="molecule type" value="Genomic_DNA"/>
</dbReference>
<dbReference type="FunFam" id="2.60.40.2310:FF:000001">
    <property type="entry name" value="Subtilisin-like protease SBT1.5"/>
    <property type="match status" value="1"/>
</dbReference>
<dbReference type="SUPFAM" id="SSF52743">
    <property type="entry name" value="Subtilisin-like"/>
    <property type="match status" value="1"/>
</dbReference>
<evidence type="ECO:0000256" key="1">
    <source>
        <dbReference type="ARBA" id="ARBA00002076"/>
    </source>
</evidence>
<dbReference type="InterPro" id="IPR010259">
    <property type="entry name" value="S8pro/Inhibitor_I9"/>
</dbReference>
<dbReference type="PRINTS" id="PR00723">
    <property type="entry name" value="SUBTILISIN"/>
</dbReference>
<dbReference type="InterPro" id="IPR037045">
    <property type="entry name" value="S8pro/Inhibitor_I9_sf"/>
</dbReference>
<gene>
    <name evidence="17" type="ORF">LTRI10_LOCUS27132</name>
</gene>
<evidence type="ECO:0000259" key="15">
    <source>
        <dbReference type="Pfam" id="PF05922"/>
    </source>
</evidence>
<dbReference type="PROSITE" id="PS00138">
    <property type="entry name" value="SUBTILASE_SER"/>
    <property type="match status" value="1"/>
</dbReference>
<feature type="domain" description="Inhibitor I9" evidence="15">
    <location>
        <begin position="30"/>
        <end position="116"/>
    </location>
</feature>
<keyword evidence="5" id="KW-0964">Secreted</keyword>
<accession>A0AAV2EK02</accession>
<dbReference type="Gene3D" id="3.50.30.30">
    <property type="match status" value="1"/>
</dbReference>
<keyword evidence="7 12" id="KW-0732">Signal</keyword>
<dbReference type="InterPro" id="IPR023828">
    <property type="entry name" value="Peptidase_S8_Ser-AS"/>
</dbReference>
<feature type="domain" description="PA" evidence="14">
    <location>
        <begin position="410"/>
        <end position="480"/>
    </location>
</feature>
<evidence type="ECO:0000256" key="3">
    <source>
        <dbReference type="ARBA" id="ARBA00011073"/>
    </source>
</evidence>
<dbReference type="InterPro" id="IPR015500">
    <property type="entry name" value="Peptidase_S8_subtilisin-rel"/>
</dbReference>